<dbReference type="Gene3D" id="3.30.460.10">
    <property type="entry name" value="Beta Polymerase, domain 2"/>
    <property type="match status" value="1"/>
</dbReference>
<evidence type="ECO:0000259" key="1">
    <source>
        <dbReference type="Pfam" id="PF01909"/>
    </source>
</evidence>
<organism evidence="2 3">
    <name type="scientific">Allochromatium palmeri</name>
    <dbReference type="NCBI Taxonomy" id="231048"/>
    <lineage>
        <taxon>Bacteria</taxon>
        <taxon>Pseudomonadati</taxon>
        <taxon>Pseudomonadota</taxon>
        <taxon>Gammaproteobacteria</taxon>
        <taxon>Chromatiales</taxon>
        <taxon>Chromatiaceae</taxon>
        <taxon>Allochromatium</taxon>
    </lineage>
</organism>
<dbReference type="Proteomes" id="UP000434044">
    <property type="component" value="Unassembled WGS sequence"/>
</dbReference>
<dbReference type="SUPFAM" id="SSF81301">
    <property type="entry name" value="Nucleotidyltransferase"/>
    <property type="match status" value="1"/>
</dbReference>
<evidence type="ECO:0000313" key="3">
    <source>
        <dbReference type="Proteomes" id="UP000434044"/>
    </source>
</evidence>
<dbReference type="AlphaFoldDB" id="A0A6N8EIV3"/>
<evidence type="ECO:0000313" key="2">
    <source>
        <dbReference type="EMBL" id="MTW22437.1"/>
    </source>
</evidence>
<comment type="caution">
    <text evidence="2">The sequence shown here is derived from an EMBL/GenBank/DDBJ whole genome shotgun (WGS) entry which is preliminary data.</text>
</comment>
<name>A0A6N8EIV3_9GAMM</name>
<protein>
    <submittedName>
        <fullName evidence="2">Nucleotidyltransferase domain-containing protein</fullName>
    </submittedName>
</protein>
<accession>A0A6N8EIV3</accession>
<gene>
    <name evidence="2" type="ORF">GJ668_15280</name>
</gene>
<dbReference type="CDD" id="cd05403">
    <property type="entry name" value="NT_KNTase_like"/>
    <property type="match status" value="1"/>
</dbReference>
<dbReference type="PANTHER" id="PTHR43449:SF3">
    <property type="entry name" value="POLYMERASE NUCLEOTIDYL TRANSFERASE DOMAIN-CONTAINING PROTEIN"/>
    <property type="match status" value="1"/>
</dbReference>
<reference evidence="2 3" key="1">
    <citation type="submission" date="2019-11" db="EMBL/GenBank/DDBJ databases">
        <title>Whole-genome sequence of the anaerobic purple sulfur bacterium Allochromatium palmeri DSM 15591.</title>
        <authorList>
            <person name="Kyndt J.A."/>
            <person name="Meyer T.E."/>
        </authorList>
    </citation>
    <scope>NUCLEOTIDE SEQUENCE [LARGE SCALE GENOMIC DNA]</scope>
    <source>
        <strain evidence="2 3">DSM 15591</strain>
    </source>
</reference>
<proteinExistence type="predicted"/>
<dbReference type="InterPro" id="IPR002934">
    <property type="entry name" value="Polymerase_NTP_transf_dom"/>
</dbReference>
<sequence length="108" mass="12008">MLSHAMIEQAAQCLAKEARSPAKVILFGSYARGEATEDSDLDLLVVERDLPDPSGEYLRLRRALGSLGVGVDLLLYSKDEFERRRDWCATPVYWAAREGRVLHDATAG</sequence>
<keyword evidence="3" id="KW-1185">Reference proteome</keyword>
<keyword evidence="2" id="KW-0808">Transferase</keyword>
<dbReference type="Pfam" id="PF01909">
    <property type="entry name" value="NTP_transf_2"/>
    <property type="match status" value="1"/>
</dbReference>
<dbReference type="InterPro" id="IPR043519">
    <property type="entry name" value="NT_sf"/>
</dbReference>
<dbReference type="EMBL" id="WNKT01000040">
    <property type="protein sequence ID" value="MTW22437.1"/>
    <property type="molecule type" value="Genomic_DNA"/>
</dbReference>
<feature type="domain" description="Polymerase nucleotidyl transferase" evidence="1">
    <location>
        <begin position="9"/>
        <end position="85"/>
    </location>
</feature>
<dbReference type="PANTHER" id="PTHR43449">
    <property type="entry name" value="NUCLEOTIDYLTRANSFERASE"/>
    <property type="match status" value="1"/>
</dbReference>
<dbReference type="GO" id="GO:0016779">
    <property type="term" value="F:nucleotidyltransferase activity"/>
    <property type="evidence" value="ECO:0007669"/>
    <property type="project" value="InterPro"/>
</dbReference>
<dbReference type="OrthoDB" id="5772243at2"/>